<gene>
    <name evidence="1" type="ORF">L323_19970</name>
</gene>
<organism evidence="1 2">
    <name type="scientific">Ruminiclostridium papyrosolvens C7</name>
    <dbReference type="NCBI Taxonomy" id="1330534"/>
    <lineage>
        <taxon>Bacteria</taxon>
        <taxon>Bacillati</taxon>
        <taxon>Bacillota</taxon>
        <taxon>Clostridia</taxon>
        <taxon>Eubacteriales</taxon>
        <taxon>Oscillospiraceae</taxon>
        <taxon>Ruminiclostridium</taxon>
    </lineage>
</organism>
<accession>U4QWU9</accession>
<evidence type="ECO:0000313" key="2">
    <source>
        <dbReference type="Proteomes" id="UP000016860"/>
    </source>
</evidence>
<dbReference type="RefSeq" id="WP_020817343.1">
    <property type="nucleotide sequence ID" value="NZ_ATAY01000098.1"/>
</dbReference>
<name>U4QWU9_9FIRM</name>
<evidence type="ECO:0000313" key="1">
    <source>
        <dbReference type="EMBL" id="EPR07778.1"/>
    </source>
</evidence>
<reference evidence="1 2" key="1">
    <citation type="journal article" date="2013" name="Genome Announc.">
        <title>Draft Genome Sequence of the Cellulolytic Bacterium Clostridium papyrosolvens C7 (ATCC 700395).</title>
        <authorList>
            <person name="Zepeda V."/>
            <person name="Dassa B."/>
            <person name="Borovok I."/>
            <person name="Lamed R."/>
            <person name="Bayer E.A."/>
            <person name="Cate J.H."/>
        </authorList>
    </citation>
    <scope>NUCLEOTIDE SEQUENCE [LARGE SCALE GENOMIC DNA]</scope>
    <source>
        <strain evidence="1 2">C7</strain>
    </source>
</reference>
<dbReference type="EMBL" id="ATAY01000098">
    <property type="protein sequence ID" value="EPR07778.1"/>
    <property type="molecule type" value="Genomic_DNA"/>
</dbReference>
<sequence>MPRAILEIDMPDNCLKCTISDFEMSGSSENLFCPVLSIEIENFIERHKDCPLKEVKSE</sequence>
<protein>
    <submittedName>
        <fullName evidence="1">Uncharacterized protein</fullName>
    </submittedName>
</protein>
<comment type="caution">
    <text evidence="1">The sequence shown here is derived from an EMBL/GenBank/DDBJ whole genome shotgun (WGS) entry which is preliminary data.</text>
</comment>
<dbReference type="AlphaFoldDB" id="U4QWU9"/>
<proteinExistence type="predicted"/>
<dbReference type="STRING" id="1330534.L323_19970"/>
<dbReference type="Proteomes" id="UP000016860">
    <property type="component" value="Unassembled WGS sequence"/>
</dbReference>